<protein>
    <submittedName>
        <fullName evidence="1">Uncharacterized protein</fullName>
    </submittedName>
</protein>
<gene>
    <name evidence="1" type="ORF">CGZ75_16080</name>
</gene>
<dbReference type="RefSeq" id="WP_089525281.1">
    <property type="nucleotide sequence ID" value="NZ_NMUQ01000002.1"/>
</dbReference>
<organism evidence="1 2">
    <name type="scientific">Paenibacillus herberti</name>
    <dbReference type="NCBI Taxonomy" id="1619309"/>
    <lineage>
        <taxon>Bacteria</taxon>
        <taxon>Bacillati</taxon>
        <taxon>Bacillota</taxon>
        <taxon>Bacilli</taxon>
        <taxon>Bacillales</taxon>
        <taxon>Paenibacillaceae</taxon>
        <taxon>Paenibacillus</taxon>
    </lineage>
</organism>
<comment type="caution">
    <text evidence="1">The sequence shown here is derived from an EMBL/GenBank/DDBJ whole genome shotgun (WGS) entry which is preliminary data.</text>
</comment>
<sequence length="219" mass="25630">MKELLVGRKLDCNILVPIRSLQIENSFQIGDYKFWSPRDLESPWVDYFGGYQLHGEEYIEDRDEEIRNEIDLLRYPQIELTIEVNETELFGLDKDLRSEMKLLRIASEQADPALDLLRITHCSYSRIEYLPDRAGQLADGFTAAYIIPEQQEYKEKLLIHIVYPMRTTNNWLGLEAEYISDPFIEWLAGILKGEVSNEIEQSIRSTVISLSQAFYTIYH</sequence>
<dbReference type="AlphaFoldDB" id="A0A229NX33"/>
<keyword evidence="2" id="KW-1185">Reference proteome</keyword>
<name>A0A229NX33_9BACL</name>
<accession>A0A229NX33</accession>
<dbReference type="EMBL" id="NMUQ01000002">
    <property type="protein sequence ID" value="OXM14460.1"/>
    <property type="molecule type" value="Genomic_DNA"/>
</dbReference>
<reference evidence="1 2" key="1">
    <citation type="submission" date="2017-07" db="EMBL/GenBank/DDBJ databases">
        <title>Paenibacillus herberti R33 genome sequencing and assembly.</title>
        <authorList>
            <person name="Su W."/>
        </authorList>
    </citation>
    <scope>NUCLEOTIDE SEQUENCE [LARGE SCALE GENOMIC DNA]</scope>
    <source>
        <strain evidence="1 2">R33</strain>
    </source>
</reference>
<proteinExistence type="predicted"/>
<evidence type="ECO:0000313" key="2">
    <source>
        <dbReference type="Proteomes" id="UP000215145"/>
    </source>
</evidence>
<dbReference type="Proteomes" id="UP000215145">
    <property type="component" value="Unassembled WGS sequence"/>
</dbReference>
<evidence type="ECO:0000313" key="1">
    <source>
        <dbReference type="EMBL" id="OXM14460.1"/>
    </source>
</evidence>